<gene>
    <name evidence="1" type="ORF">OMM_05140</name>
</gene>
<evidence type="ECO:0008006" key="3">
    <source>
        <dbReference type="Google" id="ProtNLM"/>
    </source>
</evidence>
<proteinExistence type="predicted"/>
<name>A0A1V1NXW1_9BACT</name>
<protein>
    <recommendedName>
        <fullName evidence="3">Cadherin domain-containing protein</fullName>
    </recommendedName>
</protein>
<dbReference type="Proteomes" id="UP000189670">
    <property type="component" value="Unassembled WGS sequence"/>
</dbReference>
<comment type="caution">
    <text evidence="1">The sequence shown here is derived from an EMBL/GenBank/DDBJ whole genome shotgun (WGS) entry which is preliminary data.</text>
</comment>
<reference evidence="2" key="1">
    <citation type="submission" date="2012-11" db="EMBL/GenBank/DDBJ databases">
        <authorList>
            <person name="Lucero-Rivera Y.E."/>
            <person name="Tovar-Ramirez D."/>
        </authorList>
    </citation>
    <scope>NUCLEOTIDE SEQUENCE [LARGE SCALE GENOMIC DNA]</scope>
    <source>
        <strain evidence="2">Araruama</strain>
    </source>
</reference>
<sequence length="226" mass="24612">MRITPLENAFGSSDITISVSDGFLTDEHIFNLTVTSVNDAPVLSQIENLSTDEDTSTTTFFQLTDVEGGNFELHSQSEHSERITVDNITFSGSNVENYSVVVTALTSESINIHLTPVHNANENSLITITVIDNGVEVLSSFSLYITPVNDIPEISSISDIITNEDQPLSVDITLTDIDKEESLTISAISSLSSVLLNSDICLNNDCTKNWALNMDGSSEKIITLKY</sequence>
<dbReference type="EMBL" id="ATBP01001387">
    <property type="protein sequence ID" value="ETR67429.1"/>
    <property type="molecule type" value="Genomic_DNA"/>
</dbReference>
<organism evidence="1 2">
    <name type="scientific">Candidatus Magnetoglobus multicellularis str. Araruama</name>
    <dbReference type="NCBI Taxonomy" id="890399"/>
    <lineage>
        <taxon>Bacteria</taxon>
        <taxon>Pseudomonadati</taxon>
        <taxon>Thermodesulfobacteriota</taxon>
        <taxon>Desulfobacteria</taxon>
        <taxon>Desulfobacterales</taxon>
        <taxon>Desulfobacteraceae</taxon>
        <taxon>Candidatus Magnetoglobus</taxon>
    </lineage>
</organism>
<evidence type="ECO:0000313" key="1">
    <source>
        <dbReference type="EMBL" id="ETR67429.1"/>
    </source>
</evidence>
<evidence type="ECO:0000313" key="2">
    <source>
        <dbReference type="Proteomes" id="UP000189670"/>
    </source>
</evidence>
<accession>A0A1V1NXW1</accession>
<dbReference type="AlphaFoldDB" id="A0A1V1NXW1"/>